<dbReference type="OMA" id="WFYHQLH"/>
<comment type="similarity">
    <text evidence="3 16">Belongs to the peptidase M14 family.</text>
</comment>
<dbReference type="GO" id="GO:0004181">
    <property type="term" value="F:metallocarboxypeptidase activity"/>
    <property type="evidence" value="ECO:0007669"/>
    <property type="project" value="InterPro"/>
</dbReference>
<keyword evidence="8 17" id="KW-0732">Signal</keyword>
<accession>A0A1U7LM12</accession>
<name>A0A1U7LM12_NEOID</name>
<dbReference type="OrthoDB" id="3626597at2759"/>
<evidence type="ECO:0000256" key="14">
    <source>
        <dbReference type="ARBA" id="ARBA00026187"/>
    </source>
</evidence>
<feature type="domain" description="Peptidase M14" evidence="18">
    <location>
        <begin position="187"/>
        <end position="494"/>
    </location>
</feature>
<dbReference type="PROSITE" id="PS52035">
    <property type="entry name" value="PEPTIDASE_M14"/>
    <property type="match status" value="1"/>
</dbReference>
<reference evidence="19 20" key="1">
    <citation type="submission" date="2016-04" db="EMBL/GenBank/DDBJ databases">
        <title>Evolutionary innovation and constraint leading to complex multicellularity in the Ascomycota.</title>
        <authorList>
            <person name="Cisse O."/>
            <person name="Nguyen A."/>
            <person name="Hewitt D.A."/>
            <person name="Jedd G."/>
            <person name="Stajich J.E."/>
        </authorList>
    </citation>
    <scope>NUCLEOTIDE SEQUENCE [LARGE SCALE GENOMIC DNA]</scope>
    <source>
        <strain evidence="19 20">DAH-3</strain>
    </source>
</reference>
<dbReference type="FunFam" id="3.40.630.10:FF:000084">
    <property type="entry name" value="Carboxypeptidase B2"/>
    <property type="match status" value="1"/>
</dbReference>
<evidence type="ECO:0000256" key="8">
    <source>
        <dbReference type="ARBA" id="ARBA00022729"/>
    </source>
</evidence>
<evidence type="ECO:0000256" key="6">
    <source>
        <dbReference type="ARBA" id="ARBA00022670"/>
    </source>
</evidence>
<dbReference type="PROSITE" id="PS00132">
    <property type="entry name" value="CARBOXYPEPT_ZN_1"/>
    <property type="match status" value="1"/>
</dbReference>
<dbReference type="SUPFAM" id="SSF53187">
    <property type="entry name" value="Zn-dependent exopeptidases"/>
    <property type="match status" value="1"/>
</dbReference>
<dbReference type="InterPro" id="IPR000834">
    <property type="entry name" value="Peptidase_M14"/>
</dbReference>
<comment type="caution">
    <text evidence="19">The sequence shown here is derived from an EMBL/GenBank/DDBJ whole genome shotgun (WGS) entry which is preliminary data.</text>
</comment>
<proteinExistence type="inferred from homology"/>
<feature type="chain" id="PRO_5012821083" description="Inactive metallocarboxypeptidase ECM14" evidence="17">
    <location>
        <begin position="30"/>
        <end position="502"/>
    </location>
</feature>
<keyword evidence="9" id="KW-0378">Hydrolase</keyword>
<comment type="caution">
    <text evidence="16">Lacks conserved residue(s) required for the propagation of feature annotation.</text>
</comment>
<evidence type="ECO:0000313" key="19">
    <source>
        <dbReference type="EMBL" id="OLL23582.1"/>
    </source>
</evidence>
<feature type="signal peptide" evidence="17">
    <location>
        <begin position="1"/>
        <end position="29"/>
    </location>
</feature>
<dbReference type="GO" id="GO:0005576">
    <property type="term" value="C:extracellular region"/>
    <property type="evidence" value="ECO:0007669"/>
    <property type="project" value="UniProtKB-SubCell"/>
</dbReference>
<dbReference type="Pfam" id="PF00246">
    <property type="entry name" value="Peptidase_M14"/>
    <property type="match status" value="1"/>
</dbReference>
<dbReference type="InterPro" id="IPR057246">
    <property type="entry name" value="CARBOXYPEPT_ZN_1"/>
</dbReference>
<keyword evidence="5 19" id="KW-0121">Carboxypeptidase</keyword>
<evidence type="ECO:0000256" key="17">
    <source>
        <dbReference type="SAM" id="SignalP"/>
    </source>
</evidence>
<keyword evidence="10" id="KW-0862">Zinc</keyword>
<dbReference type="GO" id="GO:0008270">
    <property type="term" value="F:zinc ion binding"/>
    <property type="evidence" value="ECO:0007669"/>
    <property type="project" value="InterPro"/>
</dbReference>
<dbReference type="PRINTS" id="PR00765">
    <property type="entry name" value="CRBOXYPTASEA"/>
</dbReference>
<evidence type="ECO:0000256" key="12">
    <source>
        <dbReference type="ARBA" id="ARBA00023157"/>
    </source>
</evidence>
<evidence type="ECO:0000256" key="16">
    <source>
        <dbReference type="PROSITE-ProRule" id="PRU01379"/>
    </source>
</evidence>
<comment type="subcellular location">
    <subcellularLocation>
        <location evidence="2">Secreted</location>
    </subcellularLocation>
</comment>
<evidence type="ECO:0000256" key="9">
    <source>
        <dbReference type="ARBA" id="ARBA00022801"/>
    </source>
</evidence>
<dbReference type="AlphaFoldDB" id="A0A1U7LM12"/>
<evidence type="ECO:0000256" key="1">
    <source>
        <dbReference type="ARBA" id="ARBA00001947"/>
    </source>
</evidence>
<comment type="cofactor">
    <cofactor evidence="1">
        <name>Zn(2+)</name>
        <dbReference type="ChEBI" id="CHEBI:29105"/>
    </cofactor>
</comment>
<evidence type="ECO:0000256" key="11">
    <source>
        <dbReference type="ARBA" id="ARBA00023049"/>
    </source>
</evidence>
<dbReference type="CDD" id="cd03860">
    <property type="entry name" value="M14_CP_A-B_like"/>
    <property type="match status" value="1"/>
</dbReference>
<dbReference type="PANTHER" id="PTHR11705">
    <property type="entry name" value="PROTEASE FAMILY M14 CARBOXYPEPTIDASE A,B"/>
    <property type="match status" value="1"/>
</dbReference>
<organism evidence="19 20">
    <name type="scientific">Neolecta irregularis (strain DAH-3)</name>
    <dbReference type="NCBI Taxonomy" id="1198029"/>
    <lineage>
        <taxon>Eukaryota</taxon>
        <taxon>Fungi</taxon>
        <taxon>Dikarya</taxon>
        <taxon>Ascomycota</taxon>
        <taxon>Taphrinomycotina</taxon>
        <taxon>Neolectales</taxon>
        <taxon>Neolectaceae</taxon>
        <taxon>Neolecta</taxon>
    </lineage>
</organism>
<evidence type="ECO:0000256" key="7">
    <source>
        <dbReference type="ARBA" id="ARBA00022723"/>
    </source>
</evidence>
<evidence type="ECO:0000256" key="13">
    <source>
        <dbReference type="ARBA" id="ARBA00025210"/>
    </source>
</evidence>
<comment type="function">
    <text evidence="13">Inactive carboxypeptidase that may play a role in cell wall organization and biogenesis.</text>
</comment>
<keyword evidence="7" id="KW-0479">Metal-binding</keyword>
<sequence>MASLHSTRGLLFVFTTILLFLSTSAPSSSDNRLQIPFQWKPTSLLSKAGAFEELTNCKTHTLGLSEPTEIALTNSAERSINSNNRIYHHDFVVLRFLASTDSERRILKEITHKRRFDVWSSTREHIDICLQEKDIPKLFSLLPYSLQKSHLLLIPHVQVSVNQTWSHISTSKQSFNVKSLNETYFSNYQSLDTIYIWMDFLRALYPDLVDIIELGNSYEGRKIQGIKLNGTPPKEGKKKKTILINGAQHAREWISVSTVSYLASALVSGYNQDNDIKNMLDDFDWVFFPTLNVDGYVYSFEVDRLWRKNRQPTGFPFCTGIDLNRDWGFKWPEEEDSLGVNPCSERYQGETPFQAIESKLLAEYIGNLKDHDHEVIGYLDFHSYAQKILYPFAYDCATTPPNLEDLEELAIGAARAIKQSNYQHYEVESACDYDDYGDKNGGSAVDWIYNQGAHFSYIIKLRDTGTHGFLLPPDEIIPCGEEILSMTKFFSKFISEKEGFIH</sequence>
<keyword evidence="11" id="KW-0482">Metalloprotease</keyword>
<dbReference type="SMART" id="SM00631">
    <property type="entry name" value="Zn_pept"/>
    <property type="match status" value="1"/>
</dbReference>
<evidence type="ECO:0000256" key="5">
    <source>
        <dbReference type="ARBA" id="ARBA00022645"/>
    </source>
</evidence>
<dbReference type="STRING" id="1198029.A0A1U7LM12"/>
<evidence type="ECO:0000256" key="10">
    <source>
        <dbReference type="ARBA" id="ARBA00022833"/>
    </source>
</evidence>
<evidence type="ECO:0000256" key="4">
    <source>
        <dbReference type="ARBA" id="ARBA00022525"/>
    </source>
</evidence>
<protein>
    <recommendedName>
        <fullName evidence="14">Inactive metallocarboxypeptidase ECM14</fullName>
    </recommendedName>
    <alternativeName>
        <fullName evidence="15">Inactive metallocarboxypeptidase ecm14</fullName>
    </alternativeName>
</protein>
<dbReference type="EMBL" id="LXFE01001471">
    <property type="protein sequence ID" value="OLL23582.1"/>
    <property type="molecule type" value="Genomic_DNA"/>
</dbReference>
<evidence type="ECO:0000259" key="18">
    <source>
        <dbReference type="PROSITE" id="PS52035"/>
    </source>
</evidence>
<keyword evidence="6" id="KW-0645">Protease</keyword>
<evidence type="ECO:0000313" key="20">
    <source>
        <dbReference type="Proteomes" id="UP000186594"/>
    </source>
</evidence>
<keyword evidence="4" id="KW-0964">Secreted</keyword>
<keyword evidence="20" id="KW-1185">Reference proteome</keyword>
<dbReference type="Gene3D" id="3.40.630.10">
    <property type="entry name" value="Zn peptidases"/>
    <property type="match status" value="1"/>
</dbReference>
<keyword evidence="12" id="KW-1015">Disulfide bond</keyword>
<evidence type="ECO:0000256" key="15">
    <source>
        <dbReference type="ARBA" id="ARBA00026213"/>
    </source>
</evidence>
<dbReference type="PANTHER" id="PTHR11705:SF147">
    <property type="entry name" value="INACTIVE METALLOCARBOXYPEPTIDASE ECM14"/>
    <property type="match status" value="1"/>
</dbReference>
<dbReference type="Proteomes" id="UP000186594">
    <property type="component" value="Unassembled WGS sequence"/>
</dbReference>
<evidence type="ECO:0000256" key="3">
    <source>
        <dbReference type="ARBA" id="ARBA00005988"/>
    </source>
</evidence>
<dbReference type="GO" id="GO:0006508">
    <property type="term" value="P:proteolysis"/>
    <property type="evidence" value="ECO:0007669"/>
    <property type="project" value="UniProtKB-KW"/>
</dbReference>
<evidence type="ECO:0000256" key="2">
    <source>
        <dbReference type="ARBA" id="ARBA00004613"/>
    </source>
</evidence>
<gene>
    <name evidence="19" type="ORF">NEOLI_003445</name>
</gene>